<dbReference type="Pfam" id="PF00069">
    <property type="entry name" value="Pkinase"/>
    <property type="match status" value="1"/>
</dbReference>
<feature type="domain" description="Protein kinase" evidence="1">
    <location>
        <begin position="36"/>
        <end position="297"/>
    </location>
</feature>
<dbReference type="AlphaFoldDB" id="A0A1I7RRU5"/>
<dbReference type="EMBL" id="CAJFCV020000005">
    <property type="protein sequence ID" value="CAG9123468.1"/>
    <property type="molecule type" value="Genomic_DNA"/>
</dbReference>
<dbReference type="SMR" id="A0A1I7RRU5"/>
<reference evidence="3" key="2">
    <citation type="submission" date="2020-08" db="EMBL/GenBank/DDBJ databases">
        <authorList>
            <person name="Kikuchi T."/>
        </authorList>
    </citation>
    <scope>NUCLEOTIDE SEQUENCE</scope>
    <source>
        <strain evidence="2">Ka4C1</strain>
    </source>
</reference>
<accession>A0A1I7RRU5</accession>
<dbReference type="WBParaSite" id="BXY_0344300.1">
    <property type="protein sequence ID" value="BXY_0344300.1"/>
    <property type="gene ID" value="BXY_0344300"/>
</dbReference>
<reference evidence="6" key="1">
    <citation type="submission" date="2016-11" db="UniProtKB">
        <authorList>
            <consortium name="WormBaseParasite"/>
        </authorList>
    </citation>
    <scope>IDENTIFICATION</scope>
</reference>
<dbReference type="Proteomes" id="UP000582659">
    <property type="component" value="Unassembled WGS sequence"/>
</dbReference>
<dbReference type="PROSITE" id="PS50011">
    <property type="entry name" value="PROTEIN_KINASE_DOM"/>
    <property type="match status" value="1"/>
</dbReference>
<dbReference type="OrthoDB" id="2687620at2759"/>
<dbReference type="GO" id="GO:0005524">
    <property type="term" value="F:ATP binding"/>
    <property type="evidence" value="ECO:0007669"/>
    <property type="project" value="InterPro"/>
</dbReference>
<dbReference type="InterPro" id="IPR011009">
    <property type="entry name" value="Kinase-like_dom_sf"/>
</dbReference>
<evidence type="ECO:0000313" key="2">
    <source>
        <dbReference type="EMBL" id="CAD5231904.1"/>
    </source>
</evidence>
<sequence>MSRDPSLERSSSEASSFVTEKLPHTNNVIRGQENVYSVGRKIASGRYGAVYEVLRRGDGKHFAAKLEVSDTHFHGLNMDYNVLKEANKAKLAHFCQLIDRGKIEGHFKFMIMQMLGPNLDKLRQEFQANRFSAPTALRLGLEMLSALEEIHSIGFVHRDVKPSNFAVNYEMGEWNVYMIDFGLCRQYKSKNGDIKPARDQVQFRGTQRYASLNAHNGIEQSPRDDLESWFYVLVEFLTGELPWSIYKKREREMAKKAKELARTSEGTAELLQYCPRTEFRRIMKYIDGLGYLSHPDYTFLRDLIQLAMKNNDIKADQLFDWEYESEESDGEAIEGSSKNPEDTTVAMNGLCDKLDRMVQTVNGKDNGNPA</sequence>
<gene>
    <name evidence="2" type="ORF">BXYJ_LOCUS11995</name>
</gene>
<dbReference type="SUPFAM" id="SSF56112">
    <property type="entry name" value="Protein kinase-like (PK-like)"/>
    <property type="match status" value="1"/>
</dbReference>
<evidence type="ECO:0000259" key="1">
    <source>
        <dbReference type="PROSITE" id="PS50011"/>
    </source>
</evidence>
<evidence type="ECO:0000313" key="3">
    <source>
        <dbReference type="EMBL" id="CAG9123468.1"/>
    </source>
</evidence>
<dbReference type="Proteomes" id="UP000095284">
    <property type="component" value="Unplaced"/>
</dbReference>
<evidence type="ECO:0000313" key="4">
    <source>
        <dbReference type="Proteomes" id="UP000095284"/>
    </source>
</evidence>
<evidence type="ECO:0000313" key="6">
    <source>
        <dbReference type="WBParaSite" id="BXY_0344300.1"/>
    </source>
</evidence>
<dbReference type="Proteomes" id="UP000659654">
    <property type="component" value="Unassembled WGS sequence"/>
</dbReference>
<dbReference type="eggNOG" id="KOG1164">
    <property type="taxonomic scope" value="Eukaryota"/>
</dbReference>
<proteinExistence type="predicted"/>
<dbReference type="Gene3D" id="1.10.510.10">
    <property type="entry name" value="Transferase(Phosphotransferase) domain 1"/>
    <property type="match status" value="1"/>
</dbReference>
<organism evidence="4 6">
    <name type="scientific">Bursaphelenchus xylophilus</name>
    <name type="common">Pinewood nematode worm</name>
    <name type="synonym">Aphelenchoides xylophilus</name>
    <dbReference type="NCBI Taxonomy" id="6326"/>
    <lineage>
        <taxon>Eukaryota</taxon>
        <taxon>Metazoa</taxon>
        <taxon>Ecdysozoa</taxon>
        <taxon>Nematoda</taxon>
        <taxon>Chromadorea</taxon>
        <taxon>Rhabditida</taxon>
        <taxon>Tylenchina</taxon>
        <taxon>Tylenchomorpha</taxon>
        <taxon>Aphelenchoidea</taxon>
        <taxon>Aphelenchoididae</taxon>
        <taxon>Bursaphelenchus</taxon>
    </lineage>
</organism>
<dbReference type="SMART" id="SM00220">
    <property type="entry name" value="S_TKc"/>
    <property type="match status" value="1"/>
</dbReference>
<dbReference type="InterPro" id="IPR050235">
    <property type="entry name" value="CK1_Ser-Thr_kinase"/>
</dbReference>
<dbReference type="InterPro" id="IPR000719">
    <property type="entry name" value="Prot_kinase_dom"/>
</dbReference>
<evidence type="ECO:0000313" key="5">
    <source>
        <dbReference type="Proteomes" id="UP000659654"/>
    </source>
</evidence>
<protein>
    <submittedName>
        <fullName evidence="2">(pine wood nematode) hypothetical protein</fullName>
    </submittedName>
    <submittedName>
        <fullName evidence="6">Protein kinase domain-containing protein</fullName>
    </submittedName>
</protein>
<name>A0A1I7RRU5_BURXY</name>
<keyword evidence="5" id="KW-1185">Reference proteome</keyword>
<dbReference type="PANTHER" id="PTHR11909">
    <property type="entry name" value="CASEIN KINASE-RELATED"/>
    <property type="match status" value="1"/>
</dbReference>
<dbReference type="EMBL" id="CAJFDI010000005">
    <property type="protein sequence ID" value="CAD5231904.1"/>
    <property type="molecule type" value="Genomic_DNA"/>
</dbReference>
<dbReference type="GO" id="GO:0004672">
    <property type="term" value="F:protein kinase activity"/>
    <property type="evidence" value="ECO:0007669"/>
    <property type="project" value="InterPro"/>
</dbReference>